<accession>A0A6A5YZN1</accession>
<dbReference type="Proteomes" id="UP000799770">
    <property type="component" value="Unassembled WGS sequence"/>
</dbReference>
<evidence type="ECO:0000256" key="2">
    <source>
        <dbReference type="SAM" id="MobiDB-lite"/>
    </source>
</evidence>
<reference evidence="4" key="1">
    <citation type="journal article" date="2020" name="Stud. Mycol.">
        <title>101 Dothideomycetes genomes: a test case for predicting lifestyles and emergence of pathogens.</title>
        <authorList>
            <person name="Haridas S."/>
            <person name="Albert R."/>
            <person name="Binder M."/>
            <person name="Bloem J."/>
            <person name="Labutti K."/>
            <person name="Salamov A."/>
            <person name="Andreopoulos B."/>
            <person name="Baker S."/>
            <person name="Barry K."/>
            <person name="Bills G."/>
            <person name="Bluhm B."/>
            <person name="Cannon C."/>
            <person name="Castanera R."/>
            <person name="Culley D."/>
            <person name="Daum C."/>
            <person name="Ezra D."/>
            <person name="Gonzalez J."/>
            <person name="Henrissat B."/>
            <person name="Kuo A."/>
            <person name="Liang C."/>
            <person name="Lipzen A."/>
            <person name="Lutzoni F."/>
            <person name="Magnuson J."/>
            <person name="Mondo S."/>
            <person name="Nolan M."/>
            <person name="Ohm R."/>
            <person name="Pangilinan J."/>
            <person name="Park H.-J."/>
            <person name="Ramirez L."/>
            <person name="Alfaro M."/>
            <person name="Sun H."/>
            <person name="Tritt A."/>
            <person name="Yoshinaga Y."/>
            <person name="Zwiers L.-H."/>
            <person name="Turgeon B."/>
            <person name="Goodwin S."/>
            <person name="Spatafora J."/>
            <person name="Crous P."/>
            <person name="Grigoriev I."/>
        </authorList>
    </citation>
    <scope>NUCLEOTIDE SEQUENCE</scope>
    <source>
        <strain evidence="4">CBS 627.86</strain>
    </source>
</reference>
<dbReference type="EMBL" id="ML977330">
    <property type="protein sequence ID" value="KAF2112605.1"/>
    <property type="molecule type" value="Genomic_DNA"/>
</dbReference>
<dbReference type="PROSITE" id="PS50157">
    <property type="entry name" value="ZINC_FINGER_C2H2_2"/>
    <property type="match status" value="1"/>
</dbReference>
<dbReference type="AlphaFoldDB" id="A0A6A5YZN1"/>
<proteinExistence type="predicted"/>
<protein>
    <recommendedName>
        <fullName evidence="3">C2H2-type domain-containing protein</fullName>
    </recommendedName>
</protein>
<keyword evidence="1" id="KW-0479">Metal-binding</keyword>
<feature type="compositionally biased region" description="Low complexity" evidence="2">
    <location>
        <begin position="65"/>
        <end position="80"/>
    </location>
</feature>
<feature type="region of interest" description="Disordered" evidence="2">
    <location>
        <begin position="389"/>
        <end position="420"/>
    </location>
</feature>
<dbReference type="Gene3D" id="3.30.160.60">
    <property type="entry name" value="Classic Zinc Finger"/>
    <property type="match status" value="1"/>
</dbReference>
<keyword evidence="1" id="KW-0863">Zinc-finger</keyword>
<dbReference type="InterPro" id="IPR013087">
    <property type="entry name" value="Znf_C2H2_type"/>
</dbReference>
<feature type="region of interest" description="Disordered" evidence="2">
    <location>
        <begin position="437"/>
        <end position="457"/>
    </location>
</feature>
<dbReference type="PROSITE" id="PS00028">
    <property type="entry name" value="ZINC_FINGER_C2H2_1"/>
    <property type="match status" value="1"/>
</dbReference>
<dbReference type="GO" id="GO:0008270">
    <property type="term" value="F:zinc ion binding"/>
    <property type="evidence" value="ECO:0007669"/>
    <property type="project" value="UniProtKB-KW"/>
</dbReference>
<feature type="compositionally biased region" description="Polar residues" evidence="2">
    <location>
        <begin position="55"/>
        <end position="64"/>
    </location>
</feature>
<feature type="domain" description="C2H2-type" evidence="3">
    <location>
        <begin position="152"/>
        <end position="182"/>
    </location>
</feature>
<feature type="region of interest" description="Disordered" evidence="2">
    <location>
        <begin position="55"/>
        <end position="108"/>
    </location>
</feature>
<dbReference type="OrthoDB" id="3758860at2759"/>
<sequence length="489" mass="54596">MDSQLGDAGELSKVSDDELLRGLSAVATELSQRPHLLHGNIHLLQEILPSQYQSATSSIRTNTPSSQGLSSGSSFLSSSSTNAHGDTSQSPSAILDRRLADPTSTSLRTRRRPKPIYTCTLCLETGIANRTFKEKADWKKHMSNFHETGKEWLCSVTGCTKSFARERDYVQHHNKHHRGTKSSCNTRNLPVKLVHPCGFSGCRVMTSSWVDWCDHVAKCSQSDKGWEYSNRIRTLLKQNTIRKIWKAARNQVCNQYRIAHRELIWHPETSRSILERLQCEKLSSLSTGLFVEIARLGLPQALRVNPHGVTTEQIFSFPMNMLDASAIPPSSSYHDRRKPLPPTMSSWDHQTPSMNGPFPETADMAVSLTSAQNRYSVAMPDAPLEFGDVEEEGPVNLGSSNFSHDDGTSNAFPELFDPPDPPDLLHRPFELIEHSLEDPHTDSGATNSTSPTSTFGVRETSWLDVPFESGPTPRRRLPLNFARPFLPLQ</sequence>
<evidence type="ECO:0000313" key="4">
    <source>
        <dbReference type="EMBL" id="KAF2112605.1"/>
    </source>
</evidence>
<evidence type="ECO:0000256" key="1">
    <source>
        <dbReference type="PROSITE-ProRule" id="PRU00042"/>
    </source>
</evidence>
<keyword evidence="1" id="KW-0862">Zinc</keyword>
<feature type="compositionally biased region" description="Polar residues" evidence="2">
    <location>
        <begin position="443"/>
        <end position="455"/>
    </location>
</feature>
<evidence type="ECO:0000259" key="3">
    <source>
        <dbReference type="PROSITE" id="PS50157"/>
    </source>
</evidence>
<organism evidence="4 5">
    <name type="scientific">Lophiotrema nucula</name>
    <dbReference type="NCBI Taxonomy" id="690887"/>
    <lineage>
        <taxon>Eukaryota</taxon>
        <taxon>Fungi</taxon>
        <taxon>Dikarya</taxon>
        <taxon>Ascomycota</taxon>
        <taxon>Pezizomycotina</taxon>
        <taxon>Dothideomycetes</taxon>
        <taxon>Pleosporomycetidae</taxon>
        <taxon>Pleosporales</taxon>
        <taxon>Lophiotremataceae</taxon>
        <taxon>Lophiotrema</taxon>
    </lineage>
</organism>
<dbReference type="SMART" id="SM00355">
    <property type="entry name" value="ZnF_C2H2"/>
    <property type="match status" value="2"/>
</dbReference>
<feature type="region of interest" description="Disordered" evidence="2">
    <location>
        <begin position="329"/>
        <end position="350"/>
    </location>
</feature>
<gene>
    <name evidence="4" type="ORF">BDV96DRAFT_580003</name>
</gene>
<name>A0A6A5YZN1_9PLEO</name>
<feature type="compositionally biased region" description="Polar residues" evidence="2">
    <location>
        <begin position="81"/>
        <end position="92"/>
    </location>
</feature>
<keyword evidence="5" id="KW-1185">Reference proteome</keyword>
<evidence type="ECO:0000313" key="5">
    <source>
        <dbReference type="Proteomes" id="UP000799770"/>
    </source>
</evidence>